<organism evidence="2 3">
    <name type="scientific">Alternaria atra</name>
    <dbReference type="NCBI Taxonomy" id="119953"/>
    <lineage>
        <taxon>Eukaryota</taxon>
        <taxon>Fungi</taxon>
        <taxon>Dikarya</taxon>
        <taxon>Ascomycota</taxon>
        <taxon>Pezizomycotina</taxon>
        <taxon>Dothideomycetes</taxon>
        <taxon>Pleosporomycetidae</taxon>
        <taxon>Pleosporales</taxon>
        <taxon>Pleosporineae</taxon>
        <taxon>Pleosporaceae</taxon>
        <taxon>Alternaria</taxon>
        <taxon>Alternaria sect. Ulocladioides</taxon>
    </lineage>
</organism>
<accession>A0A8J2HYZ2</accession>
<evidence type="ECO:0000313" key="3">
    <source>
        <dbReference type="Proteomes" id="UP000676310"/>
    </source>
</evidence>
<dbReference type="GeneID" id="67014731"/>
<dbReference type="Proteomes" id="UP000676310">
    <property type="component" value="Unassembled WGS sequence"/>
</dbReference>
<protein>
    <submittedName>
        <fullName evidence="2">Uncharacterized protein</fullName>
    </submittedName>
</protein>
<dbReference type="RefSeq" id="XP_043166741.1">
    <property type="nucleotide sequence ID" value="XM_043310806.1"/>
</dbReference>
<evidence type="ECO:0000256" key="1">
    <source>
        <dbReference type="SAM" id="MobiDB-lite"/>
    </source>
</evidence>
<evidence type="ECO:0000313" key="2">
    <source>
        <dbReference type="EMBL" id="CAG5153500.1"/>
    </source>
</evidence>
<dbReference type="OrthoDB" id="5379086at2759"/>
<dbReference type="AlphaFoldDB" id="A0A8J2HYZ2"/>
<dbReference type="EMBL" id="CAJRGZ010000016">
    <property type="protein sequence ID" value="CAG5153500.1"/>
    <property type="molecule type" value="Genomic_DNA"/>
</dbReference>
<feature type="region of interest" description="Disordered" evidence="1">
    <location>
        <begin position="79"/>
        <end position="107"/>
    </location>
</feature>
<keyword evidence="3" id="KW-1185">Reference proteome</keyword>
<feature type="compositionally biased region" description="Polar residues" evidence="1">
    <location>
        <begin position="92"/>
        <end position="107"/>
    </location>
</feature>
<name>A0A8J2HYZ2_9PLEO</name>
<comment type="caution">
    <text evidence="2">The sequence shown here is derived from an EMBL/GenBank/DDBJ whole genome shotgun (WGS) entry which is preliminary data.</text>
</comment>
<proteinExistence type="predicted"/>
<reference evidence="2" key="1">
    <citation type="submission" date="2021-05" db="EMBL/GenBank/DDBJ databases">
        <authorList>
            <person name="Stam R."/>
        </authorList>
    </citation>
    <scope>NUCLEOTIDE SEQUENCE</scope>
    <source>
        <strain evidence="2">CS162</strain>
    </source>
</reference>
<sequence>MAATSSVTAIGGPDMAYIGELYENISRHPPGIGARKLLVEHYMSVGNEWLEGALDEAKKLQGLAPTDPDVAEFLKVLEKKPEPPGPKKAAEVTSTSLTQSQRQNINNARYKARPISKHESNRPGLTLGKPVGDLDDSQRDLVTGYRNIRAKAMHVFSNMLRLQALQKKAGLPQSKNLAKVHAMADGDNGTTCVGMRPPGSARSVARNVRDNSEEATNLVILDLEDMIRWIRAPYGTPSGASIDSIRDALVTRRRAIESVLPDELKIYCELGFMHVEHEHLERNYVNDETMYGDEVKDIPREDFYVTEDNYAWSMDELVQAIQANSGVLRNPLSREMFTPKDVKGILLHPSGQSLAALHVEQHAMSKGVRSETIEQMEKLSTILLADQTSDTFPSRKAVDEFLLYVATLPELEQKAIEGLRCPAKDSHTGQSYDWSIGEAVKDAKGNLVCFHKTGDFIKQAAAHLRKNRSVAPRHRRR</sequence>
<gene>
    <name evidence="2" type="ORF">ALTATR162_LOCUS3200</name>
</gene>